<sequence>MNCINIAGAALLAHTALADGKRQVALWNAVSGVKALAALALMCWRFDTYSQWREPLYAMLRVSWVADMVIARTAIRSPLQAGCSVPHLLLSIFFFGGVVGLALPALGYRLNFRTHCITQAASLAVMLASNSLACQSALPAGNVPLAAFQPNRKDGDQLTAQAGTWATCQLGDAGILRRVRGVPCEVLLFYLQVVLGCVFPTLVVWDCNRKLKEGFERLEGSPLHAEGSQIGHISAQARRRSLGGASSAVWDQGPHSTATESMESLPSVAERLAACFASARVDGQTAQALAALFPDARLISLSVLAGGKLLITADNLVKEGCMRVSFLRLDSTASGAAMLHHNSCHVIPRTLRYGRYMDAHYAINQRGCTSFTSVPILSGVPTTADGGPLVQAGLAALGALSVGSCGIVSGRQLTQLMTLACLTSPFISSYISGMVQDLTSIFLAPSLASCICGCGQPICARREQSVKNATGKPGSPPGRRSQCREDDDSDSDSEHGSQALWTSEDEADVPFEDVMAPPPPGPTYAQWHAGQQSKIDTLFAVVVGCVLCVFLFKPYKLLDYMWPATLAFMLPCIARAASPGWYLKHREAAMAVAYIGEVRLPTFIAMQLIAWAVMVLNIPRVAPTVLASTGLVPTWVLVLTATASAMIPIPIIYASDKRLRREFLSRLFAPTA</sequence>
<evidence type="ECO:0000256" key="2">
    <source>
        <dbReference type="SAM" id="Phobius"/>
    </source>
</evidence>
<name>A0AAW1QQR8_9CHLO</name>
<gene>
    <name evidence="3" type="ORF">WJX72_005713</name>
</gene>
<organism evidence="3 4">
    <name type="scientific">[Myrmecia] bisecta</name>
    <dbReference type="NCBI Taxonomy" id="41462"/>
    <lineage>
        <taxon>Eukaryota</taxon>
        <taxon>Viridiplantae</taxon>
        <taxon>Chlorophyta</taxon>
        <taxon>core chlorophytes</taxon>
        <taxon>Trebouxiophyceae</taxon>
        <taxon>Trebouxiales</taxon>
        <taxon>Trebouxiaceae</taxon>
        <taxon>Myrmecia</taxon>
    </lineage>
</organism>
<feature type="transmembrane region" description="Helical" evidence="2">
    <location>
        <begin position="187"/>
        <end position="205"/>
    </location>
</feature>
<feature type="transmembrane region" description="Helical" evidence="2">
    <location>
        <begin position="87"/>
        <end position="108"/>
    </location>
</feature>
<feature type="transmembrane region" description="Helical" evidence="2">
    <location>
        <begin position="603"/>
        <end position="622"/>
    </location>
</feature>
<protein>
    <submittedName>
        <fullName evidence="3">Uncharacterized protein</fullName>
    </submittedName>
</protein>
<keyword evidence="4" id="KW-1185">Reference proteome</keyword>
<keyword evidence="2" id="KW-0812">Transmembrane</keyword>
<proteinExistence type="predicted"/>
<reference evidence="3 4" key="1">
    <citation type="journal article" date="2024" name="Nat. Commun.">
        <title>Phylogenomics reveals the evolutionary origins of lichenization in chlorophyte algae.</title>
        <authorList>
            <person name="Puginier C."/>
            <person name="Libourel C."/>
            <person name="Otte J."/>
            <person name="Skaloud P."/>
            <person name="Haon M."/>
            <person name="Grisel S."/>
            <person name="Petersen M."/>
            <person name="Berrin J.G."/>
            <person name="Delaux P.M."/>
            <person name="Dal Grande F."/>
            <person name="Keller J."/>
        </authorList>
    </citation>
    <scope>NUCLEOTIDE SEQUENCE [LARGE SCALE GENOMIC DNA]</scope>
    <source>
        <strain evidence="3 4">SAG 2043</strain>
    </source>
</reference>
<keyword evidence="2" id="KW-1133">Transmembrane helix</keyword>
<dbReference type="Proteomes" id="UP001489004">
    <property type="component" value="Unassembled WGS sequence"/>
</dbReference>
<feature type="transmembrane region" description="Helical" evidence="2">
    <location>
        <begin position="561"/>
        <end position="583"/>
    </location>
</feature>
<dbReference type="AlphaFoldDB" id="A0AAW1QQR8"/>
<feature type="transmembrane region" description="Helical" evidence="2">
    <location>
        <begin position="634"/>
        <end position="654"/>
    </location>
</feature>
<evidence type="ECO:0000313" key="4">
    <source>
        <dbReference type="Proteomes" id="UP001489004"/>
    </source>
</evidence>
<feature type="transmembrane region" description="Helical" evidence="2">
    <location>
        <begin position="28"/>
        <end position="44"/>
    </location>
</feature>
<accession>A0AAW1QQR8</accession>
<evidence type="ECO:0000313" key="3">
    <source>
        <dbReference type="EMBL" id="KAK9823818.1"/>
    </source>
</evidence>
<keyword evidence="2" id="KW-0472">Membrane</keyword>
<comment type="caution">
    <text evidence="3">The sequence shown here is derived from an EMBL/GenBank/DDBJ whole genome shotgun (WGS) entry which is preliminary data.</text>
</comment>
<dbReference type="EMBL" id="JALJOR010000002">
    <property type="protein sequence ID" value="KAK9823818.1"/>
    <property type="molecule type" value="Genomic_DNA"/>
</dbReference>
<feature type="region of interest" description="Disordered" evidence="1">
    <location>
        <begin position="466"/>
        <end position="499"/>
    </location>
</feature>
<evidence type="ECO:0000256" key="1">
    <source>
        <dbReference type="SAM" id="MobiDB-lite"/>
    </source>
</evidence>